<reference evidence="2 3" key="1">
    <citation type="journal article" date="2019" name="Commun. Biol.">
        <title>The bagworm genome reveals a unique fibroin gene that provides high tensile strength.</title>
        <authorList>
            <person name="Kono N."/>
            <person name="Nakamura H."/>
            <person name="Ohtoshi R."/>
            <person name="Tomita M."/>
            <person name="Numata K."/>
            <person name="Arakawa K."/>
        </authorList>
    </citation>
    <scope>NUCLEOTIDE SEQUENCE [LARGE SCALE GENOMIC DNA]</scope>
</reference>
<dbReference type="AlphaFoldDB" id="A0A4C1ZND9"/>
<keyword evidence="3" id="KW-1185">Reference proteome</keyword>
<sequence length="121" mass="13754">MKLHILPGRDVAQQKRYHLDCAFSACRTWPPYSALPARRRENGQIKKTLSHLAGANDSHHHRERTAPGRAPHRWPSGRAGARHYATGAHLNHLLPSLSTWAEADADALNWVKESFFFLETR</sequence>
<comment type="caution">
    <text evidence="2">The sequence shown here is derived from an EMBL/GenBank/DDBJ whole genome shotgun (WGS) entry which is preliminary data.</text>
</comment>
<feature type="compositionally biased region" description="Basic and acidic residues" evidence="1">
    <location>
        <begin position="57"/>
        <end position="66"/>
    </location>
</feature>
<accession>A0A4C1ZND9</accession>
<name>A0A4C1ZND9_EUMVA</name>
<proteinExistence type="predicted"/>
<evidence type="ECO:0000313" key="2">
    <source>
        <dbReference type="EMBL" id="GBP89288.1"/>
    </source>
</evidence>
<gene>
    <name evidence="2" type="ORF">EVAR_60430_1</name>
</gene>
<feature type="region of interest" description="Disordered" evidence="1">
    <location>
        <begin position="52"/>
        <end position="80"/>
    </location>
</feature>
<dbReference type="Proteomes" id="UP000299102">
    <property type="component" value="Unassembled WGS sequence"/>
</dbReference>
<evidence type="ECO:0000313" key="3">
    <source>
        <dbReference type="Proteomes" id="UP000299102"/>
    </source>
</evidence>
<organism evidence="2 3">
    <name type="scientific">Eumeta variegata</name>
    <name type="common">Bagworm moth</name>
    <name type="synonym">Eumeta japonica</name>
    <dbReference type="NCBI Taxonomy" id="151549"/>
    <lineage>
        <taxon>Eukaryota</taxon>
        <taxon>Metazoa</taxon>
        <taxon>Ecdysozoa</taxon>
        <taxon>Arthropoda</taxon>
        <taxon>Hexapoda</taxon>
        <taxon>Insecta</taxon>
        <taxon>Pterygota</taxon>
        <taxon>Neoptera</taxon>
        <taxon>Endopterygota</taxon>
        <taxon>Lepidoptera</taxon>
        <taxon>Glossata</taxon>
        <taxon>Ditrysia</taxon>
        <taxon>Tineoidea</taxon>
        <taxon>Psychidae</taxon>
        <taxon>Oiketicinae</taxon>
        <taxon>Eumeta</taxon>
    </lineage>
</organism>
<protein>
    <submittedName>
        <fullName evidence="2">Uncharacterized protein</fullName>
    </submittedName>
</protein>
<evidence type="ECO:0000256" key="1">
    <source>
        <dbReference type="SAM" id="MobiDB-lite"/>
    </source>
</evidence>
<dbReference type="EMBL" id="BGZK01001989">
    <property type="protein sequence ID" value="GBP89288.1"/>
    <property type="molecule type" value="Genomic_DNA"/>
</dbReference>